<gene>
    <name evidence="1" type="ORF">O1611_g4165</name>
</gene>
<organism evidence="1 2">
    <name type="scientific">Lasiodiplodia mahajangana</name>
    <dbReference type="NCBI Taxonomy" id="1108764"/>
    <lineage>
        <taxon>Eukaryota</taxon>
        <taxon>Fungi</taxon>
        <taxon>Dikarya</taxon>
        <taxon>Ascomycota</taxon>
        <taxon>Pezizomycotina</taxon>
        <taxon>Dothideomycetes</taxon>
        <taxon>Dothideomycetes incertae sedis</taxon>
        <taxon>Botryosphaeriales</taxon>
        <taxon>Botryosphaeriaceae</taxon>
        <taxon>Lasiodiplodia</taxon>
    </lineage>
</organism>
<proteinExistence type="predicted"/>
<dbReference type="Proteomes" id="UP001153332">
    <property type="component" value="Unassembled WGS sequence"/>
</dbReference>
<protein>
    <submittedName>
        <fullName evidence="1">Uncharacterized protein</fullName>
    </submittedName>
</protein>
<comment type="caution">
    <text evidence="1">The sequence shown here is derived from an EMBL/GenBank/DDBJ whole genome shotgun (WGS) entry which is preliminary data.</text>
</comment>
<reference evidence="1" key="1">
    <citation type="submission" date="2022-12" db="EMBL/GenBank/DDBJ databases">
        <title>Genome Sequence of Lasiodiplodia mahajangana.</title>
        <authorList>
            <person name="Buettner E."/>
        </authorList>
    </citation>
    <scope>NUCLEOTIDE SEQUENCE</scope>
    <source>
        <strain evidence="1">VT137</strain>
    </source>
</reference>
<accession>A0ACC2JQD9</accession>
<keyword evidence="2" id="KW-1185">Reference proteome</keyword>
<name>A0ACC2JQD9_9PEZI</name>
<evidence type="ECO:0000313" key="2">
    <source>
        <dbReference type="Proteomes" id="UP001153332"/>
    </source>
</evidence>
<evidence type="ECO:0000313" key="1">
    <source>
        <dbReference type="EMBL" id="KAJ8129462.1"/>
    </source>
</evidence>
<dbReference type="EMBL" id="JAPUUL010000754">
    <property type="protein sequence ID" value="KAJ8129462.1"/>
    <property type="molecule type" value="Genomic_DNA"/>
</dbReference>
<sequence>MAGIFAIGAGATKIIFVDTEPRLSFIKERWPIEHADKLEFIDFKKLSFGITNKETVVSKLKELCGGRGPDAAIECVAGEYAKGWVHWLELMLGAETDTSEILNEMIEGVRSFGRCGITGVYVGYTNHFNIGSLMERGIRLIGNGQAPVHKYWKELLQQIEKGDLDPLQMVSHRVRVEDLDKVYYKFEKREDGMQKVFVETKFSLPACAGSPRLTRY</sequence>